<sequence length="87" mass="10175">MPEFRCVSRTLITDLLPLMTTCWRHHLFLACPSARRIDSVIGWFGSFEHFLVADSPETWEYFRVCWLLLNGSEPAEDGKQLMRARSK</sequence>
<keyword evidence="2" id="KW-1185">Reference proteome</keyword>
<accession>A0AAV4QBR7</accession>
<dbReference type="AlphaFoldDB" id="A0AAV4QBR7"/>
<gene>
    <name evidence="1" type="ORF">CDAR_7891</name>
</gene>
<evidence type="ECO:0000313" key="1">
    <source>
        <dbReference type="EMBL" id="GIY06149.1"/>
    </source>
</evidence>
<evidence type="ECO:0000313" key="2">
    <source>
        <dbReference type="Proteomes" id="UP001054837"/>
    </source>
</evidence>
<protein>
    <submittedName>
        <fullName evidence="1">Uncharacterized protein</fullName>
    </submittedName>
</protein>
<comment type="caution">
    <text evidence="1">The sequence shown here is derived from an EMBL/GenBank/DDBJ whole genome shotgun (WGS) entry which is preliminary data.</text>
</comment>
<dbReference type="Proteomes" id="UP001054837">
    <property type="component" value="Unassembled WGS sequence"/>
</dbReference>
<organism evidence="1 2">
    <name type="scientific">Caerostris darwini</name>
    <dbReference type="NCBI Taxonomy" id="1538125"/>
    <lineage>
        <taxon>Eukaryota</taxon>
        <taxon>Metazoa</taxon>
        <taxon>Ecdysozoa</taxon>
        <taxon>Arthropoda</taxon>
        <taxon>Chelicerata</taxon>
        <taxon>Arachnida</taxon>
        <taxon>Araneae</taxon>
        <taxon>Araneomorphae</taxon>
        <taxon>Entelegynae</taxon>
        <taxon>Araneoidea</taxon>
        <taxon>Araneidae</taxon>
        <taxon>Caerostris</taxon>
    </lineage>
</organism>
<proteinExistence type="predicted"/>
<reference evidence="1 2" key="1">
    <citation type="submission" date="2021-06" db="EMBL/GenBank/DDBJ databases">
        <title>Caerostris darwini draft genome.</title>
        <authorList>
            <person name="Kono N."/>
            <person name="Arakawa K."/>
        </authorList>
    </citation>
    <scope>NUCLEOTIDE SEQUENCE [LARGE SCALE GENOMIC DNA]</scope>
</reference>
<dbReference type="EMBL" id="BPLQ01004178">
    <property type="protein sequence ID" value="GIY06149.1"/>
    <property type="molecule type" value="Genomic_DNA"/>
</dbReference>
<name>A0AAV4QBR7_9ARAC</name>